<reference evidence="1" key="1">
    <citation type="submission" date="2023-03" db="EMBL/GenBank/DDBJ databases">
        <authorList>
            <person name="Steffen K."/>
            <person name="Cardenas P."/>
        </authorList>
    </citation>
    <scope>NUCLEOTIDE SEQUENCE</scope>
</reference>
<accession>A0AA35TH60</accession>
<comment type="caution">
    <text evidence="1">The sequence shown here is derived from an EMBL/GenBank/DDBJ whole genome shotgun (WGS) entry which is preliminary data.</text>
</comment>
<evidence type="ECO:0000313" key="2">
    <source>
        <dbReference type="Proteomes" id="UP001174909"/>
    </source>
</evidence>
<sequence length="55" mass="6718">MWPRDWLIRISTMRWCEVAVAHYSSTHPYEECYIPGRHFVIRIHALSPIHKREKL</sequence>
<dbReference type="AlphaFoldDB" id="A0AA35TH60"/>
<proteinExistence type="predicted"/>
<organism evidence="1 2">
    <name type="scientific">Geodia barretti</name>
    <name type="common">Barrett's horny sponge</name>
    <dbReference type="NCBI Taxonomy" id="519541"/>
    <lineage>
        <taxon>Eukaryota</taxon>
        <taxon>Metazoa</taxon>
        <taxon>Porifera</taxon>
        <taxon>Demospongiae</taxon>
        <taxon>Heteroscleromorpha</taxon>
        <taxon>Tetractinellida</taxon>
        <taxon>Astrophorina</taxon>
        <taxon>Geodiidae</taxon>
        <taxon>Geodia</taxon>
    </lineage>
</organism>
<dbReference type="Proteomes" id="UP001174909">
    <property type="component" value="Unassembled WGS sequence"/>
</dbReference>
<keyword evidence="2" id="KW-1185">Reference proteome</keyword>
<protein>
    <submittedName>
        <fullName evidence="1">Uncharacterized protein</fullName>
    </submittedName>
</protein>
<dbReference type="EMBL" id="CASHTH010003683">
    <property type="protein sequence ID" value="CAI8047897.1"/>
    <property type="molecule type" value="Genomic_DNA"/>
</dbReference>
<evidence type="ECO:0000313" key="1">
    <source>
        <dbReference type="EMBL" id="CAI8047897.1"/>
    </source>
</evidence>
<gene>
    <name evidence="1" type="ORF">GBAR_LOCUS26482</name>
</gene>
<name>A0AA35TH60_GEOBA</name>